<dbReference type="EMBL" id="JADLQX010000010">
    <property type="protein sequence ID" value="MBF6298887.1"/>
    <property type="molecule type" value="Genomic_DNA"/>
</dbReference>
<proteinExistence type="predicted"/>
<protein>
    <submittedName>
        <fullName evidence="1">Uncharacterized protein</fullName>
    </submittedName>
</protein>
<reference evidence="1 2" key="1">
    <citation type="submission" date="2020-10" db="EMBL/GenBank/DDBJ databases">
        <title>Identification of Nocardia species via Next-generation sequencing and recognition of intraspecies genetic diversity.</title>
        <authorList>
            <person name="Li P."/>
            <person name="Li P."/>
            <person name="Lu B."/>
        </authorList>
    </citation>
    <scope>NUCLEOTIDE SEQUENCE [LARGE SCALE GENOMIC DNA]</scope>
    <source>
        <strain evidence="1 2">BJ06-0157</strain>
    </source>
</reference>
<sequence>MASSDVELAARWWQWAMSVPNAKNPVVDKTGEFAAIDQPTDVWFLAGTFGGRVERRCTIPHGRPIFFPAFNMFQKVPDGFFARGEVPVAPAASGHAALNGVPLPVRVVTNDKAFRITAAAGGPFGHTGRFKAKAWGLWVRLDDLAPGDYVLTFGGECEPGGFWVEITYQLEIR</sequence>
<gene>
    <name evidence="1" type="ORF">IU459_15235</name>
</gene>
<dbReference type="Proteomes" id="UP000702209">
    <property type="component" value="Unassembled WGS sequence"/>
</dbReference>
<name>A0ABS0CQI9_9NOCA</name>
<organism evidence="1 2">
    <name type="scientific">Nocardia amamiensis</name>
    <dbReference type="NCBI Taxonomy" id="404578"/>
    <lineage>
        <taxon>Bacteria</taxon>
        <taxon>Bacillati</taxon>
        <taxon>Actinomycetota</taxon>
        <taxon>Actinomycetes</taxon>
        <taxon>Mycobacteriales</taxon>
        <taxon>Nocardiaceae</taxon>
        <taxon>Nocardia</taxon>
    </lineage>
</organism>
<evidence type="ECO:0000313" key="2">
    <source>
        <dbReference type="Proteomes" id="UP000702209"/>
    </source>
</evidence>
<evidence type="ECO:0000313" key="1">
    <source>
        <dbReference type="EMBL" id="MBF6298887.1"/>
    </source>
</evidence>
<accession>A0ABS0CQI9</accession>
<keyword evidence="2" id="KW-1185">Reference proteome</keyword>
<dbReference type="RefSeq" id="WP_195130178.1">
    <property type="nucleotide sequence ID" value="NZ_JADLQX010000010.1"/>
</dbReference>
<comment type="caution">
    <text evidence="1">The sequence shown here is derived from an EMBL/GenBank/DDBJ whole genome shotgun (WGS) entry which is preliminary data.</text>
</comment>